<dbReference type="PROSITE" id="PS51257">
    <property type="entry name" value="PROKAR_LIPOPROTEIN"/>
    <property type="match status" value="1"/>
</dbReference>
<feature type="signal peptide" evidence="1">
    <location>
        <begin position="1"/>
        <end position="21"/>
    </location>
</feature>
<dbReference type="AlphaFoldDB" id="A0A7Z2VJM7"/>
<accession>A0A7Z2VJM7</accession>
<sequence>MKRNHKSTLIMTFVATLGFLAGCSELSDNRIEQSVNKSIQEVNDAVSKTVQTASLEWYDETKRKGVNGTHSLAQPVGSATGIILHNEVGNIDVKAAADDQITVKTTIWASRKSSQEDFQSILDNAVTEVIAEGNQLRIVTRPKDDPKQNLWDWAQDKYGHSELFIEYDVGLPVSMKSYEISSNVGAIHLNQLEGNYKVHNEVGSITIDGARIIGPSSVKSETGSIQLGIDQMDSKSSFNVATEVGSIRADLAATLECNIETATELGQVTGAEVGESERNGGGPKLSLSTSIGAITVN</sequence>
<dbReference type="RefSeq" id="WP_169280495.1">
    <property type="nucleotide sequence ID" value="NZ_CP051680.1"/>
</dbReference>
<reference evidence="2 3" key="1">
    <citation type="submission" date="2020-04" db="EMBL/GenBank/DDBJ databases">
        <title>Genome sequencing of novel species.</title>
        <authorList>
            <person name="Heo J."/>
            <person name="Kim S.-J."/>
            <person name="Kim J.-S."/>
            <person name="Hong S.-B."/>
            <person name="Kwon S.-W."/>
        </authorList>
    </citation>
    <scope>NUCLEOTIDE SEQUENCE [LARGE SCALE GENOMIC DNA]</scope>
    <source>
        <strain evidence="2 3">MFER-1</strain>
    </source>
</reference>
<protein>
    <submittedName>
        <fullName evidence="2">DUF4097 domain-containing protein</fullName>
    </submittedName>
</protein>
<dbReference type="Proteomes" id="UP000502248">
    <property type="component" value="Chromosome"/>
</dbReference>
<organism evidence="2 3">
    <name type="scientific">Cohnella herbarum</name>
    <dbReference type="NCBI Taxonomy" id="2728023"/>
    <lineage>
        <taxon>Bacteria</taxon>
        <taxon>Bacillati</taxon>
        <taxon>Bacillota</taxon>
        <taxon>Bacilli</taxon>
        <taxon>Bacillales</taxon>
        <taxon>Paenibacillaceae</taxon>
        <taxon>Cohnella</taxon>
    </lineage>
</organism>
<name>A0A7Z2VJM7_9BACL</name>
<keyword evidence="3" id="KW-1185">Reference proteome</keyword>
<gene>
    <name evidence="2" type="ORF">HH215_14110</name>
</gene>
<evidence type="ECO:0000256" key="1">
    <source>
        <dbReference type="SAM" id="SignalP"/>
    </source>
</evidence>
<keyword evidence="1" id="KW-0732">Signal</keyword>
<dbReference type="EMBL" id="CP051680">
    <property type="protein sequence ID" value="QJD84211.1"/>
    <property type="molecule type" value="Genomic_DNA"/>
</dbReference>
<dbReference type="KEGG" id="cheb:HH215_14110"/>
<feature type="chain" id="PRO_5039487960" evidence="1">
    <location>
        <begin position="22"/>
        <end position="297"/>
    </location>
</feature>
<proteinExistence type="predicted"/>
<evidence type="ECO:0000313" key="3">
    <source>
        <dbReference type="Proteomes" id="UP000502248"/>
    </source>
</evidence>
<evidence type="ECO:0000313" key="2">
    <source>
        <dbReference type="EMBL" id="QJD84211.1"/>
    </source>
</evidence>